<organism evidence="2 3">
    <name type="scientific">Shewanella piezotolerans (strain WP3 / JCM 13877)</name>
    <dbReference type="NCBI Taxonomy" id="225849"/>
    <lineage>
        <taxon>Bacteria</taxon>
        <taxon>Pseudomonadati</taxon>
        <taxon>Pseudomonadota</taxon>
        <taxon>Gammaproteobacteria</taxon>
        <taxon>Alteromonadales</taxon>
        <taxon>Shewanellaceae</taxon>
        <taxon>Shewanella</taxon>
    </lineage>
</organism>
<dbReference type="KEGG" id="swp:swp_2991"/>
<dbReference type="EMBL" id="CP000472">
    <property type="protein sequence ID" value="ACJ29710.1"/>
    <property type="molecule type" value="Genomic_DNA"/>
</dbReference>
<name>B8CR38_SHEPW</name>
<keyword evidence="1" id="KW-0732">Signal</keyword>
<accession>B8CR38</accession>
<evidence type="ECO:0000313" key="3">
    <source>
        <dbReference type="Proteomes" id="UP000000753"/>
    </source>
</evidence>
<dbReference type="HOGENOM" id="CLU_444033_0_0_6"/>
<dbReference type="RefSeq" id="WP_020913064.1">
    <property type="nucleotide sequence ID" value="NC_011566.1"/>
</dbReference>
<evidence type="ECO:0000313" key="2">
    <source>
        <dbReference type="EMBL" id="ACJ29710.1"/>
    </source>
</evidence>
<protein>
    <recommendedName>
        <fullName evidence="4">Chitin-binding type-3 domain-containing protein</fullName>
    </recommendedName>
</protein>
<sequence length="615" mass="67131">MNLLKSKVAQAVILSLCCQSAMAVQFITEEDYQALLPTLNAINSAAPDYQIRLADNVTVNYHCEIIETADGGFDIDRAGCNNSGQFYEINWKAEHAGTINLSVLNNSSSATIEEHKLWALAFAHASASSRVQMQHGLKKGVNGTFDLTRNFATGESFGNYFERQMNPNYFVSKGLQESSLGNDLPDVPMSNEAEDDGVLQIEYPGSAWAELQGVVGGGFPTPYADMDPKEVLSSNNGPASNILGSAISSGFYNGSALAIVSGSLPWNQGSDASQDSMHLFLQASQDPDALSMIMSFMYNRGPYAAKDQLLRTQAIFDHCVTITEDLEDDWTCFQKQNDFGARYIRQIPDVTNKLTEKATSLSTSYDTQLSLADISNYLSLLETYGFYPAGIIELAKQAASSEFAKLSTNGTISYRDQFGRVLEKVIVQLPVYELGEGGPYDNSSKKELYFYNFYNKTSLVVTKNASSQSDVNEYLLPQNSLKIDLNGSFVTLDTSDGNASCANEATAALQALAAAKDNTYISLSAQMIFTVDANGQCRFTTGEHTPPVAPLEGYWDSAKLYSNPGEVVIDGLDCKQYRNEWYIAGGRTPSIVFAAEPWGVWRQVSDELAVGCTVN</sequence>
<evidence type="ECO:0008006" key="4">
    <source>
        <dbReference type="Google" id="ProtNLM"/>
    </source>
</evidence>
<dbReference type="Proteomes" id="UP000000753">
    <property type="component" value="Chromosome"/>
</dbReference>
<evidence type="ECO:0000256" key="1">
    <source>
        <dbReference type="SAM" id="SignalP"/>
    </source>
</evidence>
<feature type="chain" id="PRO_5002870186" description="Chitin-binding type-3 domain-containing protein" evidence="1">
    <location>
        <begin position="24"/>
        <end position="615"/>
    </location>
</feature>
<dbReference type="OrthoDB" id="6280448at2"/>
<dbReference type="AlphaFoldDB" id="B8CR38"/>
<dbReference type="eggNOG" id="ENOG502ZBHX">
    <property type="taxonomic scope" value="Bacteria"/>
</dbReference>
<reference evidence="2 3" key="1">
    <citation type="journal article" date="2008" name="PLoS ONE">
        <title>Environmental adaptation: genomic analysis of the piezotolerant and psychrotolerant deep-sea iron reducing bacterium Shewanella piezotolerans WP3.</title>
        <authorList>
            <person name="Wang F."/>
            <person name="Wang J."/>
            <person name="Jian H."/>
            <person name="Zhang B."/>
            <person name="Li S."/>
            <person name="Wang F."/>
            <person name="Zeng X."/>
            <person name="Gao L."/>
            <person name="Bartlett D.H."/>
            <person name="Yu J."/>
            <person name="Hu S."/>
            <person name="Xiao X."/>
        </authorList>
    </citation>
    <scope>NUCLEOTIDE SEQUENCE [LARGE SCALE GENOMIC DNA]</scope>
    <source>
        <strain evidence="3">WP3 / JCM 13877</strain>
    </source>
</reference>
<feature type="signal peptide" evidence="1">
    <location>
        <begin position="1"/>
        <end position="23"/>
    </location>
</feature>
<keyword evidence="3" id="KW-1185">Reference proteome</keyword>
<proteinExistence type="predicted"/>
<gene>
    <name evidence="2" type="ordered locus">swp_2991</name>
</gene>